<evidence type="ECO:0000313" key="4">
    <source>
        <dbReference type="Proteomes" id="UP000220927"/>
    </source>
</evidence>
<dbReference type="SUPFAM" id="SSF52172">
    <property type="entry name" value="CheY-like"/>
    <property type="match status" value="1"/>
</dbReference>
<dbReference type="Proteomes" id="UP000220927">
    <property type="component" value="Plasmid pRapFH23d"/>
</dbReference>
<feature type="modified residue" description="4-aspartylphosphate" evidence="1">
    <location>
        <position position="63"/>
    </location>
</feature>
<dbReference type="Pfam" id="PF00072">
    <property type="entry name" value="Response_reg"/>
    <property type="match status" value="1"/>
</dbReference>
<dbReference type="EMBL" id="CP035002">
    <property type="protein sequence ID" value="QAS83119.1"/>
    <property type="molecule type" value="Genomic_DNA"/>
</dbReference>
<protein>
    <submittedName>
        <fullName evidence="3">Response regulator</fullName>
    </submittedName>
</protein>
<evidence type="ECO:0000256" key="1">
    <source>
        <dbReference type="PROSITE-ProRule" id="PRU00169"/>
    </source>
</evidence>
<dbReference type="InterPro" id="IPR011006">
    <property type="entry name" value="CheY-like_superfamily"/>
</dbReference>
<dbReference type="SMART" id="SM00448">
    <property type="entry name" value="REC"/>
    <property type="match status" value="1"/>
</dbReference>
<organism evidence="3 4">
    <name type="scientific">Rhizobium acidisoli</name>
    <dbReference type="NCBI Taxonomy" id="1538158"/>
    <lineage>
        <taxon>Bacteria</taxon>
        <taxon>Pseudomonadati</taxon>
        <taxon>Pseudomonadota</taxon>
        <taxon>Alphaproteobacteria</taxon>
        <taxon>Hyphomicrobiales</taxon>
        <taxon>Rhizobiaceae</taxon>
        <taxon>Rhizobium/Agrobacterium group</taxon>
        <taxon>Rhizobium</taxon>
    </lineage>
</organism>
<keyword evidence="3" id="KW-0614">Plasmid</keyword>
<gene>
    <name evidence="3" type="ORF">CO657_35640</name>
</gene>
<feature type="domain" description="Response regulatory" evidence="2">
    <location>
        <begin position="11"/>
        <end position="123"/>
    </location>
</feature>
<reference evidence="3 4" key="1">
    <citation type="submission" date="2019-01" db="EMBL/GenBank/DDBJ databases">
        <title>Genomic insights into the origins and evolution of symbiotic genes in the Phaseolus vulgaris microsymbionts.</title>
        <authorList>
            <person name="Tong W."/>
        </authorList>
    </citation>
    <scope>NUCLEOTIDE SEQUENCE [LARGE SCALE GENOMIC DNA]</scope>
    <source>
        <strain evidence="3 4">FH23</strain>
        <plasmid evidence="4">prapfh23d</plasmid>
    </source>
</reference>
<evidence type="ECO:0000313" key="3">
    <source>
        <dbReference type="EMBL" id="QAS83119.1"/>
    </source>
</evidence>
<proteinExistence type="predicted"/>
<keyword evidence="4" id="KW-1185">Reference proteome</keyword>
<dbReference type="GO" id="GO:0000160">
    <property type="term" value="P:phosphorelay signal transduction system"/>
    <property type="evidence" value="ECO:0007669"/>
    <property type="project" value="InterPro"/>
</dbReference>
<dbReference type="KEGG" id="rad:CO657_35640"/>
<sequence length="135" mass="14599">MQESPALAGCLYLVVEDEYLAASSLMTALEDEGAKIAGPVSNVAAALALVRKRAFELDGAILDINLRGASVYPVAEKLSEYKIPFVFVTGYECDSLPEPFRAAPCLNKPCDEQELLEVLAGLPRRQMRSGMHPAN</sequence>
<name>A0AAE5WV97_9HYPH</name>
<keyword evidence="1" id="KW-0597">Phosphoprotein</keyword>
<evidence type="ECO:0000259" key="2">
    <source>
        <dbReference type="PROSITE" id="PS50110"/>
    </source>
</evidence>
<dbReference type="AlphaFoldDB" id="A0AAE5WV97"/>
<accession>A0AAE5WV97</accession>
<dbReference type="InterPro" id="IPR001789">
    <property type="entry name" value="Sig_transdc_resp-reg_receiver"/>
</dbReference>
<dbReference type="PROSITE" id="PS50110">
    <property type="entry name" value="RESPONSE_REGULATORY"/>
    <property type="match status" value="1"/>
</dbReference>
<dbReference type="Gene3D" id="3.40.50.2300">
    <property type="match status" value="1"/>
</dbReference>
<geneLocation type="plasmid" evidence="4">
    <name>prapfh23d</name>
</geneLocation>
<dbReference type="RefSeq" id="WP_054184940.1">
    <property type="nucleotide sequence ID" value="NZ_CP035002.1"/>
</dbReference>